<dbReference type="GO" id="GO:0004519">
    <property type="term" value="F:endonuclease activity"/>
    <property type="evidence" value="ECO:0007669"/>
    <property type="project" value="UniProtKB-KW"/>
</dbReference>
<dbReference type="InterPro" id="IPR008538">
    <property type="entry name" value="Uma2"/>
</dbReference>
<gene>
    <name evidence="2" type="ORF">GCM10023200_29190</name>
</gene>
<keyword evidence="2" id="KW-0540">Nuclease</keyword>
<dbReference type="RefSeq" id="WP_345415879.1">
    <property type="nucleotide sequence ID" value="NZ_BAABHO010000021.1"/>
</dbReference>
<name>A0ABP9B868_9PSEU</name>
<dbReference type="InterPro" id="IPR012296">
    <property type="entry name" value="Nuclease_put_TT1808"/>
</dbReference>
<dbReference type="InterPro" id="IPR011335">
    <property type="entry name" value="Restrct_endonuc-II-like"/>
</dbReference>
<keyword evidence="2" id="KW-0378">Hydrolase</keyword>
<dbReference type="Pfam" id="PF05685">
    <property type="entry name" value="Uma2"/>
    <property type="match status" value="1"/>
</dbReference>
<dbReference type="Proteomes" id="UP001500928">
    <property type="component" value="Unassembled WGS sequence"/>
</dbReference>
<keyword evidence="2" id="KW-0255">Endonuclease</keyword>
<comment type="caution">
    <text evidence="2">The sequence shown here is derived from an EMBL/GenBank/DDBJ whole genome shotgun (WGS) entry which is preliminary data.</text>
</comment>
<evidence type="ECO:0000313" key="3">
    <source>
        <dbReference type="Proteomes" id="UP001500928"/>
    </source>
</evidence>
<feature type="domain" description="Putative restriction endonuclease" evidence="1">
    <location>
        <begin position="24"/>
        <end position="164"/>
    </location>
</feature>
<keyword evidence="3" id="KW-1185">Reference proteome</keyword>
<dbReference type="Gene3D" id="3.90.1570.10">
    <property type="entry name" value="tt1808, chain A"/>
    <property type="match status" value="1"/>
</dbReference>
<sequence>MAAPEQEHVDPFAHDGPWTEADVLALPVDRHVELLDGSLLVSPTGSHRHQWLSSRLWAALNAAAPRGMRALEAVNVRVGQDRLLIPDLAVVEEPDMAALVADASAVRLVVEIVSPGNAFTDRAVKPQLYAQAGVPVYLRIEFVDDEPVGHLHELVDGTYREIARDSTVTLAGPFPVTLDLGTLAR</sequence>
<protein>
    <submittedName>
        <fullName evidence="2">Uma2 family endonuclease</fullName>
    </submittedName>
</protein>
<evidence type="ECO:0000259" key="1">
    <source>
        <dbReference type="Pfam" id="PF05685"/>
    </source>
</evidence>
<dbReference type="CDD" id="cd06260">
    <property type="entry name" value="DUF820-like"/>
    <property type="match status" value="1"/>
</dbReference>
<dbReference type="EMBL" id="BAABHO010000021">
    <property type="protein sequence ID" value="GAA4792057.1"/>
    <property type="molecule type" value="Genomic_DNA"/>
</dbReference>
<evidence type="ECO:0000313" key="2">
    <source>
        <dbReference type="EMBL" id="GAA4792057.1"/>
    </source>
</evidence>
<dbReference type="SUPFAM" id="SSF52980">
    <property type="entry name" value="Restriction endonuclease-like"/>
    <property type="match status" value="1"/>
</dbReference>
<organism evidence="2 3">
    <name type="scientific">Actinomycetospora chlora</name>
    <dbReference type="NCBI Taxonomy" id="663608"/>
    <lineage>
        <taxon>Bacteria</taxon>
        <taxon>Bacillati</taxon>
        <taxon>Actinomycetota</taxon>
        <taxon>Actinomycetes</taxon>
        <taxon>Pseudonocardiales</taxon>
        <taxon>Pseudonocardiaceae</taxon>
        <taxon>Actinomycetospora</taxon>
    </lineage>
</organism>
<dbReference type="PANTHER" id="PTHR35400">
    <property type="entry name" value="SLR1083 PROTEIN"/>
    <property type="match status" value="1"/>
</dbReference>
<reference evidence="3" key="1">
    <citation type="journal article" date="2019" name="Int. J. Syst. Evol. Microbiol.">
        <title>The Global Catalogue of Microorganisms (GCM) 10K type strain sequencing project: providing services to taxonomists for standard genome sequencing and annotation.</title>
        <authorList>
            <consortium name="The Broad Institute Genomics Platform"/>
            <consortium name="The Broad Institute Genome Sequencing Center for Infectious Disease"/>
            <person name="Wu L."/>
            <person name="Ma J."/>
        </authorList>
    </citation>
    <scope>NUCLEOTIDE SEQUENCE [LARGE SCALE GENOMIC DNA]</scope>
    <source>
        <strain evidence="3">JCM 17979</strain>
    </source>
</reference>
<dbReference type="PANTHER" id="PTHR35400:SF3">
    <property type="entry name" value="SLL1072 PROTEIN"/>
    <property type="match status" value="1"/>
</dbReference>
<accession>A0ABP9B868</accession>
<proteinExistence type="predicted"/>